<sequence length="203" mass="21594">MACCEDSACAIDRLQARQSRTLKWVLLINSVMFGVELGAGLAAGSAALMADSLDMLGDALVYALSLYAVARGLRWKAGAALAKGLVMVGFGLLVLGQIAYRMFSAVPPEAATMGAVGVLALAANLVCLRLLTRHRDEDINMRSVWLCSRNDIVANVSVLAAAALVAVIHHPWPDWVVGLGIAALFLHSAWRVLGRARRELQSA</sequence>
<dbReference type="RefSeq" id="WP_147071259.1">
    <property type="nucleotide sequence ID" value="NZ_AP021884.1"/>
</dbReference>
<dbReference type="GO" id="GO:0005886">
    <property type="term" value="C:plasma membrane"/>
    <property type="evidence" value="ECO:0007669"/>
    <property type="project" value="TreeGrafter"/>
</dbReference>
<protein>
    <recommendedName>
        <fullName evidence="7">Cation efflux protein transmembrane domain-containing protein</fullName>
    </recommendedName>
</protein>
<feature type="transmembrane region" description="Helical" evidence="6">
    <location>
        <begin position="152"/>
        <end position="169"/>
    </location>
</feature>
<evidence type="ECO:0000256" key="4">
    <source>
        <dbReference type="ARBA" id="ARBA00022989"/>
    </source>
</evidence>
<evidence type="ECO:0000259" key="7">
    <source>
        <dbReference type="Pfam" id="PF01545"/>
    </source>
</evidence>
<keyword evidence="3" id="KW-0406">Ion transport</keyword>
<dbReference type="InterPro" id="IPR058533">
    <property type="entry name" value="Cation_efflux_TM"/>
</dbReference>
<dbReference type="InterPro" id="IPR027469">
    <property type="entry name" value="Cation_efflux_TMD_sf"/>
</dbReference>
<name>A0A512L5Q3_9PROT</name>
<feature type="transmembrane region" description="Helical" evidence="6">
    <location>
        <begin position="80"/>
        <end position="100"/>
    </location>
</feature>
<evidence type="ECO:0000256" key="6">
    <source>
        <dbReference type="SAM" id="Phobius"/>
    </source>
</evidence>
<proteinExistence type="predicted"/>
<reference evidence="8 9" key="1">
    <citation type="submission" date="2019-07" db="EMBL/GenBank/DDBJ databases">
        <title>Whole genome shotgun sequence of Thiobacillus plumbophilus NBRC 107929.</title>
        <authorList>
            <person name="Hosoyama A."/>
            <person name="Uohara A."/>
            <person name="Ohji S."/>
            <person name="Ichikawa N."/>
        </authorList>
    </citation>
    <scope>NUCLEOTIDE SEQUENCE [LARGE SCALE GENOMIC DNA]</scope>
    <source>
        <strain evidence="8 9">NBRC 107929</strain>
    </source>
</reference>
<dbReference type="Pfam" id="PF01545">
    <property type="entry name" value="Cation_efflux"/>
    <property type="match status" value="1"/>
</dbReference>
<dbReference type="Gene3D" id="1.20.1510.10">
    <property type="entry name" value="Cation efflux protein transmembrane domain"/>
    <property type="match status" value="1"/>
</dbReference>
<feature type="transmembrane region" description="Helical" evidence="6">
    <location>
        <begin position="112"/>
        <end position="131"/>
    </location>
</feature>
<comment type="caution">
    <text evidence="8">The sequence shown here is derived from an EMBL/GenBank/DDBJ whole genome shotgun (WGS) entry which is preliminary data.</text>
</comment>
<dbReference type="GO" id="GO:0005385">
    <property type="term" value="F:zinc ion transmembrane transporter activity"/>
    <property type="evidence" value="ECO:0007669"/>
    <property type="project" value="TreeGrafter"/>
</dbReference>
<evidence type="ECO:0000313" key="9">
    <source>
        <dbReference type="Proteomes" id="UP000321337"/>
    </source>
</evidence>
<feature type="transmembrane region" description="Helical" evidence="6">
    <location>
        <begin position="175"/>
        <end position="193"/>
    </location>
</feature>
<dbReference type="OrthoDB" id="9799649at2"/>
<comment type="subcellular location">
    <subcellularLocation>
        <location evidence="1">Membrane</location>
        <topology evidence="1">Multi-pass membrane protein</topology>
    </subcellularLocation>
</comment>
<accession>A0A512L5Q3</accession>
<dbReference type="PANTHER" id="PTHR11562">
    <property type="entry name" value="CATION EFFLUX PROTEIN/ ZINC TRANSPORTER"/>
    <property type="match status" value="1"/>
</dbReference>
<evidence type="ECO:0000313" key="8">
    <source>
        <dbReference type="EMBL" id="GEP29794.1"/>
    </source>
</evidence>
<organism evidence="8 9">
    <name type="scientific">Sulfuriferula plumbiphila</name>
    <dbReference type="NCBI Taxonomy" id="171865"/>
    <lineage>
        <taxon>Bacteria</taxon>
        <taxon>Pseudomonadati</taxon>
        <taxon>Pseudomonadota</taxon>
        <taxon>Betaproteobacteria</taxon>
        <taxon>Nitrosomonadales</taxon>
        <taxon>Sulfuricellaceae</taxon>
        <taxon>Sulfuriferula</taxon>
    </lineage>
</organism>
<dbReference type="InterPro" id="IPR050681">
    <property type="entry name" value="CDF/SLC30A"/>
</dbReference>
<dbReference type="Proteomes" id="UP000321337">
    <property type="component" value="Unassembled WGS sequence"/>
</dbReference>
<keyword evidence="3" id="KW-0862">Zinc</keyword>
<keyword evidence="3" id="KW-0813">Transport</keyword>
<feature type="transmembrane region" description="Helical" evidence="6">
    <location>
        <begin position="55"/>
        <end position="73"/>
    </location>
</feature>
<feature type="domain" description="Cation efflux protein transmembrane" evidence="7">
    <location>
        <begin position="25"/>
        <end position="199"/>
    </location>
</feature>
<evidence type="ECO:0000256" key="2">
    <source>
        <dbReference type="ARBA" id="ARBA00022692"/>
    </source>
</evidence>
<feature type="transmembrane region" description="Helical" evidence="6">
    <location>
        <begin position="24"/>
        <end position="49"/>
    </location>
</feature>
<dbReference type="PANTHER" id="PTHR11562:SF17">
    <property type="entry name" value="RE54080P-RELATED"/>
    <property type="match status" value="1"/>
</dbReference>
<evidence type="ECO:0000256" key="1">
    <source>
        <dbReference type="ARBA" id="ARBA00004141"/>
    </source>
</evidence>
<dbReference type="SUPFAM" id="SSF161111">
    <property type="entry name" value="Cation efflux protein transmembrane domain-like"/>
    <property type="match status" value="1"/>
</dbReference>
<keyword evidence="9" id="KW-1185">Reference proteome</keyword>
<dbReference type="EMBL" id="BKAD01000008">
    <property type="protein sequence ID" value="GEP29794.1"/>
    <property type="molecule type" value="Genomic_DNA"/>
</dbReference>
<keyword evidence="5 6" id="KW-0472">Membrane</keyword>
<evidence type="ECO:0000256" key="5">
    <source>
        <dbReference type="ARBA" id="ARBA00023136"/>
    </source>
</evidence>
<keyword evidence="2 6" id="KW-0812">Transmembrane</keyword>
<keyword evidence="4 6" id="KW-1133">Transmembrane helix</keyword>
<gene>
    <name evidence="8" type="ORF">TPL01_09320</name>
</gene>
<evidence type="ECO:0000256" key="3">
    <source>
        <dbReference type="ARBA" id="ARBA00022906"/>
    </source>
</evidence>
<dbReference type="AlphaFoldDB" id="A0A512L5Q3"/>
<keyword evidence="3" id="KW-0864">Zinc transport</keyword>